<reference evidence="7 8" key="1">
    <citation type="submission" date="2015-03" db="EMBL/GenBank/DDBJ databases">
        <title>Genome Assembly of Staphylococcus cohnii subsp. cohnii strain G22B2.</title>
        <authorList>
            <person name="Nair G."/>
            <person name="Kaur G."/>
            <person name="Khatri I."/>
            <person name="Singh N.K."/>
            <person name="Sathyabama S."/>
            <person name="Maurya S.K."/>
            <person name="Subramanian S."/>
            <person name="Agrewala J.N."/>
            <person name="Mayilraj S."/>
        </authorList>
    </citation>
    <scope>NUCLEOTIDE SEQUENCE [LARGE SCALE GENOMIC DNA]</scope>
    <source>
        <strain evidence="7 8">G22B2</strain>
    </source>
</reference>
<accession>A0A0M2P4J5</accession>
<dbReference type="Proteomes" id="UP000034455">
    <property type="component" value="Unassembled WGS sequence"/>
</dbReference>
<keyword evidence="4 6" id="KW-0732">Signal</keyword>
<evidence type="ECO:0000256" key="2">
    <source>
        <dbReference type="ARBA" id="ARBA00022505"/>
    </source>
</evidence>
<evidence type="ECO:0000313" key="7">
    <source>
        <dbReference type="EMBL" id="KKI65125.1"/>
    </source>
</evidence>
<gene>
    <name evidence="7" type="ORF">UF66_1768</name>
</gene>
<dbReference type="PROSITE" id="PS51257">
    <property type="entry name" value="PROKAR_LIPOPROTEIN"/>
    <property type="match status" value="1"/>
</dbReference>
<feature type="signal peptide" evidence="6">
    <location>
        <begin position="1"/>
        <end position="25"/>
    </location>
</feature>
<dbReference type="GeneID" id="58096839"/>
<name>A0A0M2P4J5_STACC</name>
<evidence type="ECO:0000256" key="3">
    <source>
        <dbReference type="ARBA" id="ARBA00022723"/>
    </source>
</evidence>
<comment type="caution">
    <text evidence="7">The sequence shown here is derived from an EMBL/GenBank/DDBJ whole genome shotgun (WGS) entry which is preliminary data.</text>
</comment>
<dbReference type="SUPFAM" id="SSF53850">
    <property type="entry name" value="Periplasmic binding protein-like II"/>
    <property type="match status" value="1"/>
</dbReference>
<dbReference type="InterPro" id="IPR005950">
    <property type="entry name" value="ModA"/>
</dbReference>
<organism evidence="7 8">
    <name type="scientific">Staphylococcus cohnii subsp. cohnii</name>
    <dbReference type="NCBI Taxonomy" id="74704"/>
    <lineage>
        <taxon>Bacteria</taxon>
        <taxon>Bacillati</taxon>
        <taxon>Bacillota</taxon>
        <taxon>Bacilli</taxon>
        <taxon>Bacillales</taxon>
        <taxon>Staphylococcaceae</taxon>
        <taxon>Staphylococcus</taxon>
        <taxon>Staphylococcus cohnii species complex</taxon>
    </lineage>
</organism>
<protein>
    <submittedName>
        <fullName evidence="7">Molybdenum ABC transporter, periplasmic molybdenum-binding protein ModA</fullName>
    </submittedName>
</protein>
<dbReference type="GO" id="GO:0015689">
    <property type="term" value="P:molybdate ion transport"/>
    <property type="evidence" value="ECO:0007669"/>
    <property type="project" value="InterPro"/>
</dbReference>
<feature type="binding site" evidence="5">
    <location>
        <position position="200"/>
    </location>
    <ligand>
        <name>molybdate</name>
        <dbReference type="ChEBI" id="CHEBI:36264"/>
    </ligand>
</feature>
<feature type="binding site" evidence="5">
    <location>
        <position position="155"/>
    </location>
    <ligand>
        <name>molybdate</name>
        <dbReference type="ChEBI" id="CHEBI:36264"/>
    </ligand>
</feature>
<feature type="binding site" evidence="5">
    <location>
        <position position="182"/>
    </location>
    <ligand>
        <name>molybdate</name>
        <dbReference type="ChEBI" id="CHEBI:36264"/>
    </ligand>
</feature>
<evidence type="ECO:0000313" key="8">
    <source>
        <dbReference type="Proteomes" id="UP000034455"/>
    </source>
</evidence>
<dbReference type="InterPro" id="IPR050682">
    <property type="entry name" value="ModA/WtpA"/>
</dbReference>
<dbReference type="GO" id="GO:0030973">
    <property type="term" value="F:molybdate ion binding"/>
    <property type="evidence" value="ECO:0007669"/>
    <property type="project" value="UniProtKB-ARBA"/>
</dbReference>
<evidence type="ECO:0000256" key="4">
    <source>
        <dbReference type="ARBA" id="ARBA00022729"/>
    </source>
</evidence>
<sequence>MKRTWLFLIIATIMICMLITGCSNSNSENNHSEKDASNKDDNKKEIHISAAASLTDVTKDLEQAFNKKHKNAKITFNYGGSGALRQQIEKGAPVDVFMSANTKDIDALGKQAQNKYEYAQNDLVLIGESNSTYKNVSDLKQGEKLAIGEAKSVPAGKYAEQYLKDHQLYEDVKPHLVFAKDVRQVLNYVEKGNAQLGYVYKTDLYQSQKNGDSNVKEIQTAELKQPITYKSAAISDKKLAIAWVEFLKTDEAQEILKKYKFKV</sequence>
<evidence type="ECO:0000256" key="1">
    <source>
        <dbReference type="ARBA" id="ARBA00009175"/>
    </source>
</evidence>
<dbReference type="PATRIC" id="fig|74704.6.peg.1812"/>
<keyword evidence="2 5" id="KW-0500">Molybdenum</keyword>
<evidence type="ECO:0000256" key="6">
    <source>
        <dbReference type="SAM" id="SignalP"/>
    </source>
</evidence>
<dbReference type="GO" id="GO:0046872">
    <property type="term" value="F:metal ion binding"/>
    <property type="evidence" value="ECO:0007669"/>
    <property type="project" value="UniProtKB-KW"/>
</dbReference>
<dbReference type="Gene3D" id="3.40.190.10">
    <property type="entry name" value="Periplasmic binding protein-like II"/>
    <property type="match status" value="2"/>
</dbReference>
<proteinExistence type="inferred from homology"/>
<dbReference type="PIRSF" id="PIRSF004846">
    <property type="entry name" value="ModA"/>
    <property type="match status" value="1"/>
</dbReference>
<dbReference type="FunFam" id="3.40.190.10:FF:000035">
    <property type="entry name" value="Molybdate ABC transporter substrate-binding protein"/>
    <property type="match status" value="1"/>
</dbReference>
<keyword evidence="3 5" id="KW-0479">Metal-binding</keyword>
<comment type="similarity">
    <text evidence="1">Belongs to the bacterial solute-binding protein ModA family.</text>
</comment>
<dbReference type="NCBIfam" id="TIGR01256">
    <property type="entry name" value="modA"/>
    <property type="match status" value="1"/>
</dbReference>
<feature type="binding site" evidence="5">
    <location>
        <position position="81"/>
    </location>
    <ligand>
        <name>molybdate</name>
        <dbReference type="ChEBI" id="CHEBI:36264"/>
    </ligand>
</feature>
<dbReference type="Pfam" id="PF13531">
    <property type="entry name" value="SBP_bac_11"/>
    <property type="match status" value="1"/>
</dbReference>
<feature type="chain" id="PRO_5039079546" evidence="6">
    <location>
        <begin position="26"/>
        <end position="263"/>
    </location>
</feature>
<feature type="binding site" evidence="5">
    <location>
        <position position="53"/>
    </location>
    <ligand>
        <name>molybdate</name>
        <dbReference type="ChEBI" id="CHEBI:36264"/>
    </ligand>
</feature>
<dbReference type="EMBL" id="LAKJ01000003">
    <property type="protein sequence ID" value="KKI65125.1"/>
    <property type="molecule type" value="Genomic_DNA"/>
</dbReference>
<dbReference type="PANTHER" id="PTHR30632:SF0">
    <property type="entry name" value="SULFATE-BINDING PROTEIN"/>
    <property type="match status" value="1"/>
</dbReference>
<dbReference type="RefSeq" id="WP_019468097.1">
    <property type="nucleotide sequence ID" value="NZ_BKAS01000009.1"/>
</dbReference>
<evidence type="ECO:0000256" key="5">
    <source>
        <dbReference type="PIRSR" id="PIRSR004846-1"/>
    </source>
</evidence>
<dbReference type="GO" id="GO:1901359">
    <property type="term" value="F:tungstate binding"/>
    <property type="evidence" value="ECO:0007669"/>
    <property type="project" value="UniProtKB-ARBA"/>
</dbReference>
<dbReference type="PANTHER" id="PTHR30632">
    <property type="entry name" value="MOLYBDATE-BINDING PERIPLASMIC PROTEIN"/>
    <property type="match status" value="1"/>
</dbReference>
<dbReference type="AlphaFoldDB" id="A0A0M2P4J5"/>